<comment type="caution">
    <text evidence="2">The sequence shown here is derived from an EMBL/GenBank/DDBJ whole genome shotgun (WGS) entry which is preliminary data.</text>
</comment>
<name>A0A482WGY7_LAOST</name>
<accession>A0A482WGY7</accession>
<feature type="region of interest" description="Disordered" evidence="1">
    <location>
        <begin position="1"/>
        <end position="22"/>
    </location>
</feature>
<dbReference type="InParanoid" id="A0A482WGY7"/>
<dbReference type="EMBL" id="QKKF02035878">
    <property type="protein sequence ID" value="RZF32799.1"/>
    <property type="molecule type" value="Genomic_DNA"/>
</dbReference>
<protein>
    <submittedName>
        <fullName evidence="2">Uncharacterized protein</fullName>
    </submittedName>
</protein>
<gene>
    <name evidence="2" type="ORF">LSTR_LSTR011445</name>
</gene>
<feature type="compositionally biased region" description="Acidic residues" evidence="1">
    <location>
        <begin position="47"/>
        <end position="58"/>
    </location>
</feature>
<evidence type="ECO:0000313" key="2">
    <source>
        <dbReference type="EMBL" id="RZF32799.1"/>
    </source>
</evidence>
<sequence length="102" mass="11310">MPPKKEFTSPNLVPGEASESDEDDVILTMMKSKSASTGVIVAGEASESSDDTETEEDSFSSAAEVYLSRIEESSPKKATPEKIKYKSLLHKKLCEYFIFYDM</sequence>
<evidence type="ECO:0000313" key="3">
    <source>
        <dbReference type="Proteomes" id="UP000291343"/>
    </source>
</evidence>
<feature type="region of interest" description="Disordered" evidence="1">
    <location>
        <begin position="38"/>
        <end position="60"/>
    </location>
</feature>
<reference evidence="2 3" key="1">
    <citation type="journal article" date="2017" name="Gigascience">
        <title>Genome sequence of the small brown planthopper, Laodelphax striatellus.</title>
        <authorList>
            <person name="Zhu J."/>
            <person name="Jiang F."/>
            <person name="Wang X."/>
            <person name="Yang P."/>
            <person name="Bao Y."/>
            <person name="Zhao W."/>
            <person name="Wang W."/>
            <person name="Lu H."/>
            <person name="Wang Q."/>
            <person name="Cui N."/>
            <person name="Li J."/>
            <person name="Chen X."/>
            <person name="Luo L."/>
            <person name="Yu J."/>
            <person name="Kang L."/>
            <person name="Cui F."/>
        </authorList>
    </citation>
    <scope>NUCLEOTIDE SEQUENCE [LARGE SCALE GENOMIC DNA]</scope>
    <source>
        <strain evidence="2">Lst14</strain>
    </source>
</reference>
<dbReference type="Pfam" id="PF15753">
    <property type="entry name" value="BLOC1S3"/>
    <property type="match status" value="1"/>
</dbReference>
<proteinExistence type="predicted"/>
<dbReference type="Proteomes" id="UP000291343">
    <property type="component" value="Unassembled WGS sequence"/>
</dbReference>
<dbReference type="AlphaFoldDB" id="A0A482WGY7"/>
<organism evidence="2 3">
    <name type="scientific">Laodelphax striatellus</name>
    <name type="common">Small brown planthopper</name>
    <name type="synonym">Delphax striatella</name>
    <dbReference type="NCBI Taxonomy" id="195883"/>
    <lineage>
        <taxon>Eukaryota</taxon>
        <taxon>Metazoa</taxon>
        <taxon>Ecdysozoa</taxon>
        <taxon>Arthropoda</taxon>
        <taxon>Hexapoda</taxon>
        <taxon>Insecta</taxon>
        <taxon>Pterygota</taxon>
        <taxon>Neoptera</taxon>
        <taxon>Paraneoptera</taxon>
        <taxon>Hemiptera</taxon>
        <taxon>Auchenorrhyncha</taxon>
        <taxon>Fulgoroidea</taxon>
        <taxon>Delphacidae</taxon>
        <taxon>Criomorphinae</taxon>
        <taxon>Laodelphax</taxon>
    </lineage>
</organism>
<dbReference type="OrthoDB" id="5984572at2759"/>
<evidence type="ECO:0000256" key="1">
    <source>
        <dbReference type="SAM" id="MobiDB-lite"/>
    </source>
</evidence>
<dbReference type="InterPro" id="IPR017245">
    <property type="entry name" value="BLOC-1_complex_su-3"/>
</dbReference>
<keyword evidence="3" id="KW-1185">Reference proteome</keyword>